<dbReference type="InterPro" id="IPR036770">
    <property type="entry name" value="Ankyrin_rpt-contain_sf"/>
</dbReference>
<dbReference type="InterPro" id="IPR051616">
    <property type="entry name" value="Cul2-RING_E3_ligase_SR"/>
</dbReference>
<keyword evidence="1" id="KW-0040">ANK repeat</keyword>
<dbReference type="Pfam" id="PF12796">
    <property type="entry name" value="Ank_2"/>
    <property type="match status" value="1"/>
</dbReference>
<dbReference type="GeneID" id="28951049"/>
<reference evidence="2" key="2">
    <citation type="journal article" date="2010" name="Nature">
        <title>Comparative genomics reveals mobile pathogenicity chromosomes in Fusarium.</title>
        <authorList>
            <person name="Ma L.J."/>
            <person name="van der Does H.C."/>
            <person name="Borkovich K.A."/>
            <person name="Coleman J.J."/>
            <person name="Daboussi M.J."/>
            <person name="Di Pietro A."/>
            <person name="Dufresne M."/>
            <person name="Freitag M."/>
            <person name="Grabherr M."/>
            <person name="Henrissat B."/>
            <person name="Houterman P.M."/>
            <person name="Kang S."/>
            <person name="Shim W.B."/>
            <person name="Woloshuk C."/>
            <person name="Xie X."/>
            <person name="Xu J.R."/>
            <person name="Antoniw J."/>
            <person name="Baker S.E."/>
            <person name="Bluhm B.H."/>
            <person name="Breakspear A."/>
            <person name="Brown D.W."/>
            <person name="Butchko R.A."/>
            <person name="Chapman S."/>
            <person name="Coulson R."/>
            <person name="Coutinho P.M."/>
            <person name="Danchin E.G."/>
            <person name="Diener A."/>
            <person name="Gale L.R."/>
            <person name="Gardiner D.M."/>
            <person name="Goff S."/>
            <person name="Hammond-Kosack K.E."/>
            <person name="Hilburn K."/>
            <person name="Hua-Van A."/>
            <person name="Jonkers W."/>
            <person name="Kazan K."/>
            <person name="Kodira C.D."/>
            <person name="Koehrsen M."/>
            <person name="Kumar L."/>
            <person name="Lee Y.H."/>
            <person name="Li L."/>
            <person name="Manners J.M."/>
            <person name="Miranda-Saavedra D."/>
            <person name="Mukherjee M."/>
            <person name="Park G."/>
            <person name="Park J."/>
            <person name="Park S.Y."/>
            <person name="Proctor R.H."/>
            <person name="Regev A."/>
            <person name="Ruiz-Roldan M.C."/>
            <person name="Sain D."/>
            <person name="Sakthikumar S."/>
            <person name="Sykes S."/>
            <person name="Schwartz D.C."/>
            <person name="Turgeon B.G."/>
            <person name="Wapinski I."/>
            <person name="Yoder O."/>
            <person name="Young S."/>
            <person name="Zeng Q."/>
            <person name="Zhou S."/>
            <person name="Galagan J."/>
            <person name="Cuomo C.A."/>
            <person name="Kistler H.C."/>
            <person name="Rep M."/>
        </authorList>
    </citation>
    <scope>NUCLEOTIDE SEQUENCE [LARGE SCALE GENOMIC DNA]</scope>
    <source>
        <strain evidence="2">4287</strain>
    </source>
</reference>
<dbReference type="PROSITE" id="PS50297">
    <property type="entry name" value="ANK_REP_REGION"/>
    <property type="match status" value="1"/>
</dbReference>
<dbReference type="PANTHER" id="PTHR46224">
    <property type="entry name" value="ANKYRIN REPEAT FAMILY PROTEIN"/>
    <property type="match status" value="1"/>
</dbReference>
<dbReference type="SUPFAM" id="SSF48403">
    <property type="entry name" value="Ankyrin repeat"/>
    <property type="match status" value="1"/>
</dbReference>
<dbReference type="InterPro" id="IPR002110">
    <property type="entry name" value="Ankyrin_rpt"/>
</dbReference>
<organism evidence="2 3">
    <name type="scientific">Fusarium oxysporum f. sp. lycopersici (strain 4287 / CBS 123668 / FGSC 9935 / NRRL 34936)</name>
    <name type="common">Fusarium vascular wilt of tomato</name>
    <dbReference type="NCBI Taxonomy" id="426428"/>
    <lineage>
        <taxon>Eukaryota</taxon>
        <taxon>Fungi</taxon>
        <taxon>Dikarya</taxon>
        <taxon>Ascomycota</taxon>
        <taxon>Pezizomycotina</taxon>
        <taxon>Sordariomycetes</taxon>
        <taxon>Hypocreomycetidae</taxon>
        <taxon>Hypocreales</taxon>
        <taxon>Nectriaceae</taxon>
        <taxon>Fusarium</taxon>
        <taxon>Fusarium oxysporum species complex</taxon>
    </lineage>
</organism>
<dbReference type="AlphaFoldDB" id="A0A0J9VCG0"/>
<reference evidence="2" key="1">
    <citation type="submission" date="2007-04" db="EMBL/GenBank/DDBJ databases">
        <authorList>
            <consortium name="The Broad Institute Genome Sequencing Platform"/>
            <person name="Birren B."/>
            <person name="Lander E."/>
            <person name="Galagan J."/>
            <person name="Nusbaum C."/>
            <person name="Devon K."/>
            <person name="Ma L.-J."/>
            <person name="Jaffe D."/>
            <person name="Butler J."/>
            <person name="Alvarez P."/>
            <person name="Gnerre S."/>
            <person name="Grabherr M."/>
            <person name="Kleber M."/>
            <person name="Mauceli E."/>
            <person name="Brockman W."/>
            <person name="MacCallum I.A."/>
            <person name="Young S."/>
            <person name="LaButti K."/>
            <person name="DeCaprio D."/>
            <person name="Crawford M."/>
            <person name="Koehrsen M."/>
            <person name="Engels R."/>
            <person name="Montgomery P."/>
            <person name="Pearson M."/>
            <person name="Howarth C."/>
            <person name="Larson L."/>
            <person name="White J."/>
            <person name="O'Leary S."/>
            <person name="Kodira C."/>
            <person name="Zeng Q."/>
            <person name="Yandava C."/>
            <person name="Alvarado L."/>
            <person name="Kistler C."/>
            <person name="Shim W.-B."/>
            <person name="Kang S."/>
            <person name="Woloshuk C."/>
        </authorList>
    </citation>
    <scope>NUCLEOTIDE SEQUENCE</scope>
    <source>
        <strain evidence="2">4287</strain>
    </source>
</reference>
<protein>
    <submittedName>
        <fullName evidence="2">Uncharacterized protein</fullName>
    </submittedName>
</protein>
<accession>A0A0J9VCG0</accession>
<dbReference type="RefSeq" id="XP_018246780.1">
    <property type="nucleotide sequence ID" value="XM_018388679.1"/>
</dbReference>
<evidence type="ECO:0000313" key="2">
    <source>
        <dbReference type="EMBL" id="KNB08735.1"/>
    </source>
</evidence>
<feature type="repeat" description="ANK" evidence="1">
    <location>
        <begin position="272"/>
        <end position="304"/>
    </location>
</feature>
<proteinExistence type="predicted"/>
<dbReference type="VEuPathDB" id="FungiDB:FOXG_09490"/>
<dbReference type="Gene3D" id="1.25.40.20">
    <property type="entry name" value="Ankyrin repeat-containing domain"/>
    <property type="match status" value="2"/>
</dbReference>
<dbReference type="Proteomes" id="UP000009097">
    <property type="component" value="Unassembled WGS sequence"/>
</dbReference>
<gene>
    <name evidence="2" type="ORF">FOXG_09490</name>
</gene>
<dbReference type="SMART" id="SM00248">
    <property type="entry name" value="ANK"/>
    <property type="match status" value="5"/>
</dbReference>
<feature type="repeat" description="ANK" evidence="1">
    <location>
        <begin position="138"/>
        <end position="170"/>
    </location>
</feature>
<sequence>MDQPKQRTIAHLNAMPVEMMHLITDEISLLKGPYKGLLYLALACKSLKAIVLPRLYDKDAKDSLKLDHQQPLALQWATWFGALETAKGSLEALERTGTNVEDKINQPFQNDRLYALRYKTVQRTGPLGPAYGYLHWGSRSSLLHLACLRGNTAIATLLLDNGFKPNTPDGKRLPPLAYALNEDVVSVADVFGSAKLLISRGADVDATHDTDETALCHLVSWGPMDDCDWSKETNMPKSKGALNALDTRHNHFSTIRYLVQQANADIYANTIRNVSPLLFAINKRYVEAVQLLLEAGASPNPINSETGQKRLLLADALKRNQNHEIVKILLEAGAEADFDTMPEGDLSQAQGEALPIMNLITSLSNPLYAKTEVDIAKLVCGKIRHFNKVIDGHTPLWYYVRKGRGDIGLVLIEHGACPKLANVEVREDTVPRLIALE</sequence>
<name>A0A0J9VCG0_FUSO4</name>
<dbReference type="OrthoDB" id="539213at2759"/>
<evidence type="ECO:0000256" key="1">
    <source>
        <dbReference type="PROSITE-ProRule" id="PRU00023"/>
    </source>
</evidence>
<dbReference type="EMBL" id="DS231706">
    <property type="protein sequence ID" value="KNB08735.1"/>
    <property type="molecule type" value="Genomic_DNA"/>
</dbReference>
<dbReference type="PROSITE" id="PS50088">
    <property type="entry name" value="ANK_REPEAT"/>
    <property type="match status" value="2"/>
</dbReference>
<dbReference type="PANTHER" id="PTHR46224:SF64">
    <property type="entry name" value="IQ MOTIF AND ANKYRIN REPEAT DOMAIN-CONTAINING PROTEIN 1"/>
    <property type="match status" value="1"/>
</dbReference>
<evidence type="ECO:0000313" key="3">
    <source>
        <dbReference type="Proteomes" id="UP000009097"/>
    </source>
</evidence>
<dbReference type="Pfam" id="PF00023">
    <property type="entry name" value="Ank"/>
    <property type="match status" value="1"/>
</dbReference>
<dbReference type="KEGG" id="fox:FOXG_09490"/>